<reference evidence="1" key="2">
    <citation type="submission" date="2025-08" db="UniProtKB">
        <authorList>
            <consortium name="RefSeq"/>
        </authorList>
    </citation>
    <scope>IDENTIFICATION</scope>
</reference>
<dbReference type="RefSeq" id="XP_059604368.1">
    <property type="nucleotide sequence ID" value="XM_059750465.1"/>
</dbReference>
<accession>A0AAJ8E1W5</accession>
<dbReference type="AlphaFoldDB" id="A0AAJ8E1W5"/>
<sequence length="100" mass="11674">MKFENERELGRIGVWPLEPTNNDTVSTRISMGKDIVASKEPVGIFSKSLFDHHWVVIEPGKYSCKELTTFEYQRQLHRMKCERKSQKCPTLTTKKWALMA</sequence>
<dbReference type="KEGG" id="ang:An11g08640"/>
<name>A0AAJ8E1W5_ASPNG</name>
<organism evidence="1">
    <name type="scientific">Aspergillus niger</name>
    <dbReference type="NCBI Taxonomy" id="5061"/>
    <lineage>
        <taxon>Eukaryota</taxon>
        <taxon>Fungi</taxon>
        <taxon>Dikarya</taxon>
        <taxon>Ascomycota</taxon>
        <taxon>Pezizomycotina</taxon>
        <taxon>Eurotiomycetes</taxon>
        <taxon>Eurotiomycetidae</taxon>
        <taxon>Eurotiales</taxon>
        <taxon>Aspergillaceae</taxon>
        <taxon>Aspergillus</taxon>
        <taxon>Aspergillus subgen. Circumdati</taxon>
    </lineage>
</organism>
<gene>
    <name evidence="1" type="ORF">An11g08640</name>
</gene>
<proteinExistence type="predicted"/>
<evidence type="ECO:0000313" key="1">
    <source>
        <dbReference type="RefSeq" id="XP_059604368.1"/>
    </source>
</evidence>
<dbReference type="GeneID" id="84592388"/>
<protein>
    <submittedName>
        <fullName evidence="1">Uncharacterized protein</fullName>
    </submittedName>
</protein>
<reference evidence="1" key="1">
    <citation type="submission" date="2025-02" db="EMBL/GenBank/DDBJ databases">
        <authorList>
            <consortium name="NCBI Genome Project"/>
        </authorList>
    </citation>
    <scope>NUCLEOTIDE SEQUENCE</scope>
</reference>
<dbReference type="VEuPathDB" id="FungiDB:An11g08640"/>